<feature type="domain" description="AB hydrolase-1" evidence="1">
    <location>
        <begin position="28"/>
        <end position="276"/>
    </location>
</feature>
<evidence type="ECO:0000313" key="3">
    <source>
        <dbReference type="Proteomes" id="UP000664344"/>
    </source>
</evidence>
<comment type="caution">
    <text evidence="2">The sequence shown here is derived from an EMBL/GenBank/DDBJ whole genome shotgun (WGS) entry which is preliminary data.</text>
</comment>
<sequence length="296" mass="33616">MNTKREHWVTSGDLTLYAVAEGHPAATPLVLVHGYPDNHHVWDKVADKLRGQFLVIRYDVRGAGRSDKPPRTKDYQLNQLAKDLESVVNTIIPEQAFHLAAHDWGSVQSWESVTDPQLQTRILSYTSISGPCLDHVGFWIRNQIFSPNTGGTSKVLRQLISSWYIALFQVPVLPELAWKAGLDRLWPNYLKTKEQVHDARFSTFQKSDGLHGIKLYRANFLPRLLRPRARRTHCPVQVIIPTRDAYVGAQLTDEAVRWTGKLTLQKLDAPHWAVLTMPDAICQLVSTFIAANDRRS</sequence>
<dbReference type="Gene3D" id="3.40.50.1820">
    <property type="entry name" value="alpha/beta hydrolase"/>
    <property type="match status" value="1"/>
</dbReference>
<dbReference type="PANTHER" id="PTHR43329">
    <property type="entry name" value="EPOXIDE HYDROLASE"/>
    <property type="match status" value="1"/>
</dbReference>
<accession>A0ABS3BEL8</accession>
<dbReference type="Proteomes" id="UP000664344">
    <property type="component" value="Unassembled WGS sequence"/>
</dbReference>
<dbReference type="InterPro" id="IPR000073">
    <property type="entry name" value="AB_hydrolase_1"/>
</dbReference>
<evidence type="ECO:0000259" key="1">
    <source>
        <dbReference type="Pfam" id="PF00561"/>
    </source>
</evidence>
<reference evidence="2 3" key="1">
    <citation type="submission" date="2021-02" db="EMBL/GenBank/DDBJ databases">
        <title>PHA producing bacteria isolated from coastal sediment in Guangdong, Shenzhen.</title>
        <authorList>
            <person name="Zheng W."/>
            <person name="Yu S."/>
            <person name="Huang Y."/>
        </authorList>
    </citation>
    <scope>NUCLEOTIDE SEQUENCE [LARGE SCALE GENOMIC DNA]</scope>
    <source>
        <strain evidence="2 3">TN21-5</strain>
    </source>
</reference>
<organism evidence="2 3">
    <name type="scientific">Marinobacter daepoensis</name>
    <dbReference type="NCBI Taxonomy" id="262077"/>
    <lineage>
        <taxon>Bacteria</taxon>
        <taxon>Pseudomonadati</taxon>
        <taxon>Pseudomonadota</taxon>
        <taxon>Gammaproteobacteria</taxon>
        <taxon>Pseudomonadales</taxon>
        <taxon>Marinobacteraceae</taxon>
        <taxon>Marinobacter</taxon>
    </lineage>
</organism>
<protein>
    <submittedName>
        <fullName evidence="2">Alpha/beta fold hydrolase</fullName>
    </submittedName>
</protein>
<name>A0ABS3BEL8_9GAMM</name>
<dbReference type="Pfam" id="PF00561">
    <property type="entry name" value="Abhydrolase_1"/>
    <property type="match status" value="1"/>
</dbReference>
<gene>
    <name evidence="2" type="ORF">JYP53_10300</name>
</gene>
<dbReference type="InterPro" id="IPR029058">
    <property type="entry name" value="AB_hydrolase_fold"/>
</dbReference>
<dbReference type="SUPFAM" id="SSF53474">
    <property type="entry name" value="alpha/beta-Hydrolases"/>
    <property type="match status" value="1"/>
</dbReference>
<keyword evidence="2" id="KW-0378">Hydrolase</keyword>
<dbReference type="RefSeq" id="WP_206557529.1">
    <property type="nucleotide sequence ID" value="NZ_JAFKDB010000015.1"/>
</dbReference>
<keyword evidence="3" id="KW-1185">Reference proteome</keyword>
<evidence type="ECO:0000313" key="2">
    <source>
        <dbReference type="EMBL" id="MBN7770288.1"/>
    </source>
</evidence>
<dbReference type="GO" id="GO:0016787">
    <property type="term" value="F:hydrolase activity"/>
    <property type="evidence" value="ECO:0007669"/>
    <property type="project" value="UniProtKB-KW"/>
</dbReference>
<dbReference type="EMBL" id="JAFKDB010000015">
    <property type="protein sequence ID" value="MBN7770288.1"/>
    <property type="molecule type" value="Genomic_DNA"/>
</dbReference>
<proteinExistence type="predicted"/>